<gene>
    <name evidence="1" type="ORF">N7460_013081</name>
</gene>
<dbReference type="Gene3D" id="3.40.50.150">
    <property type="entry name" value="Vaccinia Virus protein VP39"/>
    <property type="match status" value="1"/>
</dbReference>
<sequence>MAAVAPQVLPTTAKRDFTSFYNECNSAPRINQLLNWFESTARGQTGRTIKNPEVDKRLFDKALLEQNGERFAQFLEVFNTIKQSSLFVNHYYASIPYRIEENCRLGNAIIHYSQQLPSRPLLYRSVGTGDSSMARSVAEFAEGSVEVLCCSPNEMSALNFAINGDPPRATFFHGPFHRLTDEVMNSRDDLAKFASGFDIIVEDTTFQMYSPNRDEQVGFVVQSLKEDGIFVFVEKFRHADIDEYERRELQKDYGFKARYFSSSEVAAKGKDVLVTMSQNQVTLDDMAAILHRYFRHCSITWNSGNFYTLVASNNQVNLDRFVACLGAPAIPKKFEYEDNLPRSLF</sequence>
<evidence type="ECO:0000313" key="1">
    <source>
        <dbReference type="EMBL" id="KAJ6022686.1"/>
    </source>
</evidence>
<dbReference type="EMBL" id="JAQJZL010000016">
    <property type="protein sequence ID" value="KAJ6022686.1"/>
    <property type="molecule type" value="Genomic_DNA"/>
</dbReference>
<dbReference type="InterPro" id="IPR029063">
    <property type="entry name" value="SAM-dependent_MTases_sf"/>
</dbReference>
<keyword evidence="2" id="KW-1185">Reference proteome</keyword>
<evidence type="ECO:0000313" key="2">
    <source>
        <dbReference type="Proteomes" id="UP001219568"/>
    </source>
</evidence>
<protein>
    <recommendedName>
        <fullName evidence="3">Class I SAM-dependent methyltransferase</fullName>
    </recommendedName>
</protein>
<organism evidence="1 2">
    <name type="scientific">Penicillium canescens</name>
    <dbReference type="NCBI Taxonomy" id="5083"/>
    <lineage>
        <taxon>Eukaryota</taxon>
        <taxon>Fungi</taxon>
        <taxon>Dikarya</taxon>
        <taxon>Ascomycota</taxon>
        <taxon>Pezizomycotina</taxon>
        <taxon>Eurotiomycetes</taxon>
        <taxon>Eurotiomycetidae</taxon>
        <taxon>Eurotiales</taxon>
        <taxon>Aspergillaceae</taxon>
        <taxon>Penicillium</taxon>
    </lineage>
</organism>
<dbReference type="SUPFAM" id="SSF53335">
    <property type="entry name" value="S-adenosyl-L-methionine-dependent methyltransferases"/>
    <property type="match status" value="1"/>
</dbReference>
<dbReference type="Proteomes" id="UP001219568">
    <property type="component" value="Unassembled WGS sequence"/>
</dbReference>
<name>A0AAD6HYI9_PENCN</name>
<proteinExistence type="predicted"/>
<accession>A0AAD6HYI9</accession>
<comment type="caution">
    <text evidence="1">The sequence shown here is derived from an EMBL/GenBank/DDBJ whole genome shotgun (WGS) entry which is preliminary data.</text>
</comment>
<reference evidence="1" key="2">
    <citation type="submission" date="2023-01" db="EMBL/GenBank/DDBJ databases">
        <authorList>
            <person name="Petersen C."/>
        </authorList>
    </citation>
    <scope>NUCLEOTIDE SEQUENCE</scope>
    <source>
        <strain evidence="1">IBT 15450</strain>
    </source>
</reference>
<dbReference type="CDD" id="cd02440">
    <property type="entry name" value="AdoMet_MTases"/>
    <property type="match status" value="1"/>
</dbReference>
<reference evidence="1" key="1">
    <citation type="journal article" date="2023" name="IMA Fungus">
        <title>Comparative genomic study of the Penicillium genus elucidates a diverse pangenome and 15 lateral gene transfer events.</title>
        <authorList>
            <person name="Petersen C."/>
            <person name="Sorensen T."/>
            <person name="Nielsen M.R."/>
            <person name="Sondergaard T.E."/>
            <person name="Sorensen J.L."/>
            <person name="Fitzpatrick D.A."/>
            <person name="Frisvad J.C."/>
            <person name="Nielsen K.L."/>
        </authorList>
    </citation>
    <scope>NUCLEOTIDE SEQUENCE</scope>
    <source>
        <strain evidence="1">IBT 15450</strain>
    </source>
</reference>
<evidence type="ECO:0008006" key="3">
    <source>
        <dbReference type="Google" id="ProtNLM"/>
    </source>
</evidence>
<dbReference type="AlphaFoldDB" id="A0AAD6HYI9"/>